<proteinExistence type="predicted"/>
<dbReference type="Proteomes" id="UP000647836">
    <property type="component" value="Unassembled WGS sequence"/>
</dbReference>
<accession>A0ABR9U1P3</accession>
<protein>
    <submittedName>
        <fullName evidence="1">Uncharacterized protein</fullName>
    </submittedName>
</protein>
<organism evidence="1 2">
    <name type="scientific">Nostoc cf. edaphicum LEGE 07299</name>
    <dbReference type="NCBI Taxonomy" id="2777974"/>
    <lineage>
        <taxon>Bacteria</taxon>
        <taxon>Bacillati</taxon>
        <taxon>Cyanobacteriota</taxon>
        <taxon>Cyanophyceae</taxon>
        <taxon>Nostocales</taxon>
        <taxon>Nostocaceae</taxon>
        <taxon>Nostoc</taxon>
    </lineage>
</organism>
<reference evidence="1 2" key="1">
    <citation type="submission" date="2020-10" db="EMBL/GenBank/DDBJ databases">
        <authorList>
            <person name="Castelo-Branco R."/>
            <person name="Eusebio N."/>
            <person name="Adriana R."/>
            <person name="Vieira A."/>
            <person name="Brugerolle De Fraissinette N."/>
            <person name="Rezende De Castro R."/>
            <person name="Schneider M.P."/>
            <person name="Vasconcelos V."/>
            <person name="Leao P.N."/>
        </authorList>
    </citation>
    <scope>NUCLEOTIDE SEQUENCE [LARGE SCALE GENOMIC DNA]</scope>
    <source>
        <strain evidence="1 2">LEGE 07299</strain>
    </source>
</reference>
<name>A0ABR9U1P3_9NOSO</name>
<dbReference type="RefSeq" id="WP_194045669.1">
    <property type="nucleotide sequence ID" value="NZ_JADEXF010000568.1"/>
</dbReference>
<dbReference type="InterPro" id="IPR057930">
    <property type="entry name" value="Antitoxin_put"/>
</dbReference>
<gene>
    <name evidence="1" type="ORF">IQ229_16975</name>
</gene>
<dbReference type="Pfam" id="PF25734">
    <property type="entry name" value="RelB_like_antitoxin"/>
    <property type="match status" value="1"/>
</dbReference>
<sequence>MSEITINPDQLKEILESAIVELIRDNRKEVSEFMAEIIEDVAMEQAIAEGETTELVSRKSIFQLLEPKA</sequence>
<dbReference type="EMBL" id="JADEXF010000568">
    <property type="protein sequence ID" value="MBE9106559.1"/>
    <property type="molecule type" value="Genomic_DNA"/>
</dbReference>
<evidence type="ECO:0000313" key="2">
    <source>
        <dbReference type="Proteomes" id="UP000647836"/>
    </source>
</evidence>
<evidence type="ECO:0000313" key="1">
    <source>
        <dbReference type="EMBL" id="MBE9106559.1"/>
    </source>
</evidence>
<comment type="caution">
    <text evidence="1">The sequence shown here is derived from an EMBL/GenBank/DDBJ whole genome shotgun (WGS) entry which is preliminary data.</text>
</comment>
<keyword evidence="2" id="KW-1185">Reference proteome</keyword>